<feature type="signal peptide" evidence="1">
    <location>
        <begin position="1"/>
        <end position="26"/>
    </location>
</feature>
<organism evidence="2 3">
    <name type="scientific">Porites lobata</name>
    <dbReference type="NCBI Taxonomy" id="104759"/>
    <lineage>
        <taxon>Eukaryota</taxon>
        <taxon>Metazoa</taxon>
        <taxon>Cnidaria</taxon>
        <taxon>Anthozoa</taxon>
        <taxon>Hexacorallia</taxon>
        <taxon>Scleractinia</taxon>
        <taxon>Fungiina</taxon>
        <taxon>Poritidae</taxon>
        <taxon>Porites</taxon>
    </lineage>
</organism>
<reference evidence="2 3" key="1">
    <citation type="submission" date="2022-05" db="EMBL/GenBank/DDBJ databases">
        <authorList>
            <consortium name="Genoscope - CEA"/>
            <person name="William W."/>
        </authorList>
    </citation>
    <scope>NUCLEOTIDE SEQUENCE [LARGE SCALE GENOMIC DNA]</scope>
</reference>
<sequence length="161" mass="17824">MCMMFFRSLISTVLVVIVTTTEKSSACTMYPAPRNGALGCINITFSSLGVVPICYAMCKSEFDFVSKAERIYICYQGQWKTRLLEPALPWPDCSAAQGPKTMVNLFYFDGNPSDPNVVNVIKDNLLNLLERDLVLCDYPGENPPGQCKKDKFKVTAGELSG</sequence>
<comment type="caution">
    <text evidence="2">The sequence shown here is derived from an EMBL/GenBank/DDBJ whole genome shotgun (WGS) entry which is preliminary data.</text>
</comment>
<evidence type="ECO:0000313" key="3">
    <source>
        <dbReference type="Proteomes" id="UP001159405"/>
    </source>
</evidence>
<evidence type="ECO:0000313" key="2">
    <source>
        <dbReference type="EMBL" id="CAH3038977.1"/>
    </source>
</evidence>
<evidence type="ECO:0000256" key="1">
    <source>
        <dbReference type="SAM" id="SignalP"/>
    </source>
</evidence>
<dbReference type="EMBL" id="CALNXK010000007">
    <property type="protein sequence ID" value="CAH3038977.1"/>
    <property type="molecule type" value="Genomic_DNA"/>
</dbReference>
<accession>A0ABN8MYN3</accession>
<keyword evidence="3" id="KW-1185">Reference proteome</keyword>
<name>A0ABN8MYN3_9CNID</name>
<protein>
    <submittedName>
        <fullName evidence="2">Uncharacterized protein</fullName>
    </submittedName>
</protein>
<gene>
    <name evidence="2" type="ORF">PLOB_00042959</name>
</gene>
<dbReference type="Proteomes" id="UP001159405">
    <property type="component" value="Unassembled WGS sequence"/>
</dbReference>
<proteinExistence type="predicted"/>
<keyword evidence="1" id="KW-0732">Signal</keyword>
<feature type="chain" id="PRO_5047474731" evidence="1">
    <location>
        <begin position="27"/>
        <end position="161"/>
    </location>
</feature>